<dbReference type="Gene3D" id="3.40.140.20">
    <property type="match status" value="2"/>
</dbReference>
<organism evidence="10 11">
    <name type="scientific">Terrabacter aeriphilus</name>
    <dbReference type="NCBI Taxonomy" id="515662"/>
    <lineage>
        <taxon>Bacteria</taxon>
        <taxon>Bacillati</taxon>
        <taxon>Actinomycetota</taxon>
        <taxon>Actinomycetes</taxon>
        <taxon>Micrococcales</taxon>
        <taxon>Intrasporangiaceae</taxon>
        <taxon>Terrabacter</taxon>
    </lineage>
</organism>
<comment type="caution">
    <text evidence="10">The sequence shown here is derived from an EMBL/GenBank/DDBJ whole genome shotgun (WGS) entry which is preliminary data.</text>
</comment>
<dbReference type="InterPro" id="IPR002695">
    <property type="entry name" value="PurH-like"/>
</dbReference>
<dbReference type="RefSeq" id="WP_345506644.1">
    <property type="nucleotide sequence ID" value="NZ_BAABIW010000009.1"/>
</dbReference>
<dbReference type="EC" id="3.5.4.10" evidence="8"/>
<name>A0ABP9J6V9_9MICO</name>
<keyword evidence="5 8" id="KW-0658">Purine biosynthesis</keyword>
<sequence>MTAAPSAPGTDGRRPITRALVSVYDKSGLEELARALDAAGVGIVSTGSTAKAIAALGIEVTPVEALTGFPECLEGRVKTLHPKVHAGILADTRKPDHLRQLDELGVAPFELVVVNLYPFLETVASGATPDECIEQIDIGGPSMVRAAAKNHPSVAIVTSPSAYGEVVDALGAGGFTLEQRRRLAAEAFVHTASYDVAVASWMGNVVADTSDGTGFPAWAGATYERSAVLRYGENPHQRAALYRTGRPGVASAEQLHGKEMSYNNYVDTDAAVRAAHDHGDQPTVAIIKHANPCGIAVGATIEEAYERAHATDPVSAYGGIIASNRTVTAAMAAAAKPVFTEVIIAPDYEPEALEILTAKKNLRVLRLPAGMTQAGAAVETRPVGGGLLMQSVDRVDAVVDGEDGDVTGGDDAANWRLVSGEAADEATLGDLQFAWRAIRAVKSNAILLADGGAAVGVGMGQVNRVDSCYLAVRRAGEERARGSVAASDAFFPFADGLQFLLDAGVRAVVAPGGSIRDDEVVAAAQAAGVTMYFTGTRHFAH</sequence>
<evidence type="ECO:0000259" key="9">
    <source>
        <dbReference type="PROSITE" id="PS51855"/>
    </source>
</evidence>
<dbReference type="Proteomes" id="UP001500427">
    <property type="component" value="Unassembled WGS sequence"/>
</dbReference>
<dbReference type="PROSITE" id="PS51855">
    <property type="entry name" value="MGS"/>
    <property type="match status" value="1"/>
</dbReference>
<evidence type="ECO:0000313" key="10">
    <source>
        <dbReference type="EMBL" id="GAA5022592.1"/>
    </source>
</evidence>
<dbReference type="InterPro" id="IPR011607">
    <property type="entry name" value="MGS-like_dom"/>
</dbReference>
<comment type="pathway">
    <text evidence="1 8">Purine metabolism; IMP biosynthesis via de novo pathway; IMP from 5-formamido-1-(5-phospho-D-ribosyl)imidazole-4-carboxamide: step 1/1.</text>
</comment>
<gene>
    <name evidence="8 10" type="primary">purH</name>
    <name evidence="10" type="ORF">GCM10023258_13060</name>
</gene>
<dbReference type="InterPro" id="IPR016193">
    <property type="entry name" value="Cytidine_deaminase-like"/>
</dbReference>
<evidence type="ECO:0000256" key="3">
    <source>
        <dbReference type="ARBA" id="ARBA00007667"/>
    </source>
</evidence>
<comment type="domain">
    <text evidence="8">The IMP cyclohydrolase activity resides in the N-terminal region.</text>
</comment>
<evidence type="ECO:0000256" key="5">
    <source>
        <dbReference type="ARBA" id="ARBA00022755"/>
    </source>
</evidence>
<dbReference type="NCBIfam" id="NF002049">
    <property type="entry name" value="PRK00881.1"/>
    <property type="match status" value="1"/>
</dbReference>
<dbReference type="SMART" id="SM00851">
    <property type="entry name" value="MGS"/>
    <property type="match status" value="1"/>
</dbReference>
<dbReference type="EMBL" id="BAABIW010000009">
    <property type="protein sequence ID" value="GAA5022592.1"/>
    <property type="molecule type" value="Genomic_DNA"/>
</dbReference>
<evidence type="ECO:0000256" key="7">
    <source>
        <dbReference type="ARBA" id="ARBA00023268"/>
    </source>
</evidence>
<dbReference type="EC" id="2.1.2.3" evidence="8"/>
<dbReference type="SUPFAM" id="SSF53927">
    <property type="entry name" value="Cytidine deaminase-like"/>
    <property type="match status" value="1"/>
</dbReference>
<evidence type="ECO:0000256" key="6">
    <source>
        <dbReference type="ARBA" id="ARBA00022801"/>
    </source>
</evidence>
<comment type="catalytic activity">
    <reaction evidence="8">
        <text>IMP + H2O = 5-formamido-1-(5-phospho-D-ribosyl)imidazole-4-carboxamide</text>
        <dbReference type="Rhea" id="RHEA:18445"/>
        <dbReference type="ChEBI" id="CHEBI:15377"/>
        <dbReference type="ChEBI" id="CHEBI:58053"/>
        <dbReference type="ChEBI" id="CHEBI:58467"/>
        <dbReference type="EC" id="3.5.4.10"/>
    </reaction>
</comment>
<evidence type="ECO:0000313" key="11">
    <source>
        <dbReference type="Proteomes" id="UP001500427"/>
    </source>
</evidence>
<reference evidence="11" key="1">
    <citation type="journal article" date="2019" name="Int. J. Syst. Evol. Microbiol.">
        <title>The Global Catalogue of Microorganisms (GCM) 10K type strain sequencing project: providing services to taxonomists for standard genome sequencing and annotation.</title>
        <authorList>
            <consortium name="The Broad Institute Genomics Platform"/>
            <consortium name="The Broad Institute Genome Sequencing Center for Infectious Disease"/>
            <person name="Wu L."/>
            <person name="Ma J."/>
        </authorList>
    </citation>
    <scope>NUCLEOTIDE SEQUENCE [LARGE SCALE GENOMIC DNA]</scope>
    <source>
        <strain evidence="11">JCM 17687</strain>
    </source>
</reference>
<keyword evidence="11" id="KW-1185">Reference proteome</keyword>
<dbReference type="Pfam" id="PF01808">
    <property type="entry name" value="AICARFT_IMPCHas"/>
    <property type="match status" value="1"/>
</dbReference>
<dbReference type="SMART" id="SM00798">
    <property type="entry name" value="AICARFT_IMPCHas"/>
    <property type="match status" value="1"/>
</dbReference>
<evidence type="ECO:0000256" key="2">
    <source>
        <dbReference type="ARBA" id="ARBA00004954"/>
    </source>
</evidence>
<proteinExistence type="inferred from homology"/>
<dbReference type="Gene3D" id="3.40.50.1380">
    <property type="entry name" value="Methylglyoxal synthase-like domain"/>
    <property type="match status" value="1"/>
</dbReference>
<dbReference type="PANTHER" id="PTHR11692">
    <property type="entry name" value="BIFUNCTIONAL PURINE BIOSYNTHESIS PROTEIN PURH"/>
    <property type="match status" value="1"/>
</dbReference>
<comment type="pathway">
    <text evidence="2 8">Purine metabolism; IMP biosynthesis via de novo pathway; 5-formamido-1-(5-phospho-D-ribosyl)imidazole-4-carboxamide from 5-amino-1-(5-phospho-D-ribosyl)imidazole-4-carboxamide (10-formyl THF route): step 1/1.</text>
</comment>
<dbReference type="HAMAP" id="MF_00139">
    <property type="entry name" value="PurH"/>
    <property type="match status" value="1"/>
</dbReference>
<evidence type="ECO:0000256" key="8">
    <source>
        <dbReference type="HAMAP-Rule" id="MF_00139"/>
    </source>
</evidence>
<dbReference type="PIRSF" id="PIRSF000414">
    <property type="entry name" value="AICARFT_IMPCHas"/>
    <property type="match status" value="1"/>
</dbReference>
<dbReference type="Pfam" id="PF02142">
    <property type="entry name" value="MGS"/>
    <property type="match status" value="1"/>
</dbReference>
<keyword evidence="4 8" id="KW-0808">Transferase</keyword>
<feature type="domain" description="MGS-like" evidence="9">
    <location>
        <begin position="5"/>
        <end position="158"/>
    </location>
</feature>
<dbReference type="SUPFAM" id="SSF52335">
    <property type="entry name" value="Methylglyoxal synthase-like"/>
    <property type="match status" value="1"/>
</dbReference>
<dbReference type="PANTHER" id="PTHR11692:SF0">
    <property type="entry name" value="BIFUNCTIONAL PURINE BIOSYNTHESIS PROTEIN ATIC"/>
    <property type="match status" value="1"/>
</dbReference>
<comment type="similarity">
    <text evidence="3 8">Belongs to the PurH family.</text>
</comment>
<evidence type="ECO:0000256" key="4">
    <source>
        <dbReference type="ARBA" id="ARBA00022679"/>
    </source>
</evidence>
<evidence type="ECO:0000256" key="1">
    <source>
        <dbReference type="ARBA" id="ARBA00004844"/>
    </source>
</evidence>
<dbReference type="CDD" id="cd01421">
    <property type="entry name" value="IMPCH"/>
    <property type="match status" value="1"/>
</dbReference>
<keyword evidence="7 8" id="KW-0511">Multifunctional enzyme</keyword>
<protein>
    <recommendedName>
        <fullName evidence="8">Bifunctional purine biosynthesis protein PurH</fullName>
    </recommendedName>
    <domain>
        <recommendedName>
            <fullName evidence="8">Phosphoribosylaminoimidazolecarboxamide formyltransferase</fullName>
            <ecNumber evidence="8">2.1.2.3</ecNumber>
        </recommendedName>
        <alternativeName>
            <fullName evidence="8">AICAR transformylase</fullName>
        </alternativeName>
    </domain>
    <domain>
        <recommendedName>
            <fullName evidence="8">IMP cyclohydrolase</fullName>
            <ecNumber evidence="8">3.5.4.10</ecNumber>
        </recommendedName>
        <alternativeName>
            <fullName evidence="8">ATIC</fullName>
        </alternativeName>
        <alternativeName>
            <fullName evidence="8">IMP synthase</fullName>
        </alternativeName>
        <alternativeName>
            <fullName evidence="8">Inosinicase</fullName>
        </alternativeName>
    </domain>
</protein>
<comment type="catalytic activity">
    <reaction evidence="8">
        <text>(6R)-10-formyltetrahydrofolate + 5-amino-1-(5-phospho-beta-D-ribosyl)imidazole-4-carboxamide = 5-formamido-1-(5-phospho-D-ribosyl)imidazole-4-carboxamide + (6S)-5,6,7,8-tetrahydrofolate</text>
        <dbReference type="Rhea" id="RHEA:22192"/>
        <dbReference type="ChEBI" id="CHEBI:57453"/>
        <dbReference type="ChEBI" id="CHEBI:58467"/>
        <dbReference type="ChEBI" id="CHEBI:58475"/>
        <dbReference type="ChEBI" id="CHEBI:195366"/>
        <dbReference type="EC" id="2.1.2.3"/>
    </reaction>
</comment>
<dbReference type="NCBIfam" id="TIGR00355">
    <property type="entry name" value="purH"/>
    <property type="match status" value="1"/>
</dbReference>
<dbReference type="InterPro" id="IPR024051">
    <property type="entry name" value="AICAR_Tfase_dup_dom_sf"/>
</dbReference>
<accession>A0ABP9J6V9</accession>
<dbReference type="InterPro" id="IPR036914">
    <property type="entry name" value="MGS-like_dom_sf"/>
</dbReference>
<keyword evidence="6 8" id="KW-0378">Hydrolase</keyword>